<dbReference type="InterPro" id="IPR019612">
    <property type="entry name" value="Minor_capsid_put"/>
</dbReference>
<evidence type="ECO:0000313" key="2">
    <source>
        <dbReference type="Proteomes" id="UP000050898"/>
    </source>
</evidence>
<accession>A0A0R2E7Z2</accession>
<dbReference type="AlphaFoldDB" id="A0A0R2E7Z2"/>
<sequence>MYGQAKQDTPVTISKCVVQLATQYTGSNDNRQLIANGTVFFYADCTNPMPTLNKDNLGSKIEFEGNEYTVQTINELKQPFSDDLFGYKLEVL</sequence>
<dbReference type="Proteomes" id="UP000050898">
    <property type="component" value="Unassembled WGS sequence"/>
</dbReference>
<dbReference type="Pfam" id="PF10665">
    <property type="entry name" value="Minor_capsid_1"/>
    <property type="match status" value="1"/>
</dbReference>
<gene>
    <name evidence="1" type="ORF">FD00_GL001758</name>
</gene>
<comment type="caution">
    <text evidence="1">The sequence shown here is derived from an EMBL/GenBank/DDBJ whole genome shotgun (WGS) entry which is preliminary data.</text>
</comment>
<evidence type="ECO:0000313" key="1">
    <source>
        <dbReference type="EMBL" id="KRN08807.1"/>
    </source>
</evidence>
<proteinExistence type="predicted"/>
<name>A0A0R2E7Z2_9LACO</name>
<keyword evidence="2" id="KW-1185">Reference proteome</keyword>
<protein>
    <submittedName>
        <fullName evidence="1">Minor capsid protein</fullName>
    </submittedName>
</protein>
<dbReference type="EMBL" id="AYYH01000047">
    <property type="protein sequence ID" value="KRN08807.1"/>
    <property type="molecule type" value="Genomic_DNA"/>
</dbReference>
<dbReference type="PATRIC" id="fig|1046596.6.peg.1847"/>
<organism evidence="1 2">
    <name type="scientific">Liquorilactobacillus mali KCTC 3596 = DSM 20444</name>
    <dbReference type="NCBI Taxonomy" id="1046596"/>
    <lineage>
        <taxon>Bacteria</taxon>
        <taxon>Bacillati</taxon>
        <taxon>Bacillota</taxon>
        <taxon>Bacilli</taxon>
        <taxon>Lactobacillales</taxon>
        <taxon>Lactobacillaceae</taxon>
        <taxon>Liquorilactobacillus</taxon>
    </lineage>
</organism>
<reference evidence="1 2" key="1">
    <citation type="journal article" date="2015" name="Genome Announc.">
        <title>Expanding the biotechnology potential of lactobacilli through comparative genomics of 213 strains and associated genera.</title>
        <authorList>
            <person name="Sun Z."/>
            <person name="Harris H.M."/>
            <person name="McCann A."/>
            <person name="Guo C."/>
            <person name="Argimon S."/>
            <person name="Zhang W."/>
            <person name="Yang X."/>
            <person name="Jeffery I.B."/>
            <person name="Cooney J.C."/>
            <person name="Kagawa T.F."/>
            <person name="Liu W."/>
            <person name="Song Y."/>
            <person name="Salvetti E."/>
            <person name="Wrobel A."/>
            <person name="Rasinkangas P."/>
            <person name="Parkhill J."/>
            <person name="Rea M.C."/>
            <person name="O'Sullivan O."/>
            <person name="Ritari J."/>
            <person name="Douillard F.P."/>
            <person name="Paul Ross R."/>
            <person name="Yang R."/>
            <person name="Briner A.E."/>
            <person name="Felis G.E."/>
            <person name="de Vos W.M."/>
            <person name="Barrangou R."/>
            <person name="Klaenhammer T.R."/>
            <person name="Caufield P.W."/>
            <person name="Cui Y."/>
            <person name="Zhang H."/>
            <person name="O'Toole P.W."/>
        </authorList>
    </citation>
    <scope>NUCLEOTIDE SEQUENCE [LARGE SCALE GENOMIC DNA]</scope>
    <source>
        <strain evidence="1 2">DSM 20444</strain>
    </source>
</reference>